<gene>
    <name evidence="2" type="ORF">E0H75_13715</name>
</gene>
<dbReference type="Pfam" id="PF11253">
    <property type="entry name" value="DUF3052"/>
    <property type="match status" value="1"/>
</dbReference>
<evidence type="ECO:0000313" key="3">
    <source>
        <dbReference type="Proteomes" id="UP000293342"/>
    </source>
</evidence>
<dbReference type="RefSeq" id="WP_131513865.1">
    <property type="nucleotide sequence ID" value="NZ_SJKD01000002.1"/>
</dbReference>
<proteinExistence type="predicted"/>
<evidence type="ECO:0000313" key="2">
    <source>
        <dbReference type="EMBL" id="TCC51179.1"/>
    </source>
</evidence>
<sequence length="152" mass="16196">MSATADHADGNGNGVPTGIPSTASRLGLEAGWVVQEIGYDEDCDDEFRDAIKAITGEEFVDEDTDEVVDVVLLWFREEDGDLVDAFFDILTDLKAGGVVWLLTPKVGRDGYVETSDIAEAAPVAGLSTTSTLSVTDDWSATKLVVPKSGRRG</sequence>
<dbReference type="AlphaFoldDB" id="A0A4R0JVZ4"/>
<comment type="caution">
    <text evidence="2">The sequence shown here is derived from an EMBL/GenBank/DDBJ whole genome shotgun (WGS) entry which is preliminary data.</text>
</comment>
<name>A0A4R0JVZ4_9ACTN</name>
<organism evidence="2 3">
    <name type="scientific">Kribbella capetownensis</name>
    <dbReference type="NCBI Taxonomy" id="1572659"/>
    <lineage>
        <taxon>Bacteria</taxon>
        <taxon>Bacillati</taxon>
        <taxon>Actinomycetota</taxon>
        <taxon>Actinomycetes</taxon>
        <taxon>Propionibacteriales</taxon>
        <taxon>Kribbellaceae</taxon>
        <taxon>Kribbella</taxon>
    </lineage>
</organism>
<keyword evidence="3" id="KW-1185">Reference proteome</keyword>
<feature type="region of interest" description="Disordered" evidence="1">
    <location>
        <begin position="1"/>
        <end position="20"/>
    </location>
</feature>
<dbReference type="EMBL" id="SJKD01000002">
    <property type="protein sequence ID" value="TCC51179.1"/>
    <property type="molecule type" value="Genomic_DNA"/>
</dbReference>
<evidence type="ECO:0000256" key="1">
    <source>
        <dbReference type="SAM" id="MobiDB-lite"/>
    </source>
</evidence>
<protein>
    <submittedName>
        <fullName evidence="2">DUF3052 domain-containing protein</fullName>
    </submittedName>
</protein>
<dbReference type="Proteomes" id="UP000293342">
    <property type="component" value="Unassembled WGS sequence"/>
</dbReference>
<reference evidence="2 3" key="1">
    <citation type="submission" date="2019-02" db="EMBL/GenBank/DDBJ databases">
        <title>Kribbella capetownensis sp. nov. and Kribbella speibonae sp. nov., isolated from soil.</title>
        <authorList>
            <person name="Curtis S.M."/>
            <person name="Norton I."/>
            <person name="Everest G.J."/>
            <person name="Meyers P.R."/>
        </authorList>
    </citation>
    <scope>NUCLEOTIDE SEQUENCE [LARGE SCALE GENOMIC DNA]</scope>
    <source>
        <strain evidence="2 3">YM53</strain>
    </source>
</reference>
<dbReference type="InterPro" id="IPR021412">
    <property type="entry name" value="DUF3052"/>
</dbReference>
<dbReference type="OrthoDB" id="5185945at2"/>
<accession>A0A4R0JVZ4</accession>